<keyword evidence="5 7" id="KW-0472">Membrane</keyword>
<feature type="transmembrane region" description="Helical" evidence="7">
    <location>
        <begin position="733"/>
        <end position="756"/>
    </location>
</feature>
<comment type="caution">
    <text evidence="10">The sequence shown here is derived from an EMBL/GenBank/DDBJ whole genome shotgun (WGS) entry which is preliminary data.</text>
</comment>
<proteinExistence type="inferred from homology"/>
<feature type="transmembrane region" description="Helical" evidence="7">
    <location>
        <begin position="687"/>
        <end position="713"/>
    </location>
</feature>
<organism evidence="10 11">
    <name type="scientific">Roseisolibacter agri</name>
    <dbReference type="NCBI Taxonomy" id="2014610"/>
    <lineage>
        <taxon>Bacteria</taxon>
        <taxon>Pseudomonadati</taxon>
        <taxon>Gemmatimonadota</taxon>
        <taxon>Gemmatimonadia</taxon>
        <taxon>Gemmatimonadales</taxon>
        <taxon>Gemmatimonadaceae</taxon>
        <taxon>Roseisolibacter</taxon>
    </lineage>
</organism>
<feature type="transmembrane region" description="Helical" evidence="7">
    <location>
        <begin position="425"/>
        <end position="444"/>
    </location>
</feature>
<feature type="transmembrane region" description="Helical" evidence="7">
    <location>
        <begin position="277"/>
        <end position="301"/>
    </location>
</feature>
<dbReference type="Pfam" id="PF12704">
    <property type="entry name" value="MacB_PCD"/>
    <property type="match status" value="2"/>
</dbReference>
<dbReference type="NCBIfam" id="TIGR03434">
    <property type="entry name" value="ADOP"/>
    <property type="match status" value="1"/>
</dbReference>
<dbReference type="EMBL" id="BRXS01000003">
    <property type="protein sequence ID" value="GLC25786.1"/>
    <property type="molecule type" value="Genomic_DNA"/>
</dbReference>
<gene>
    <name evidence="10" type="ORF">rosag_22990</name>
</gene>
<evidence type="ECO:0000259" key="8">
    <source>
        <dbReference type="Pfam" id="PF02687"/>
    </source>
</evidence>
<evidence type="ECO:0000256" key="7">
    <source>
        <dbReference type="SAM" id="Phobius"/>
    </source>
</evidence>
<dbReference type="InterPro" id="IPR017800">
    <property type="entry name" value="ADOP"/>
</dbReference>
<dbReference type="InterPro" id="IPR003838">
    <property type="entry name" value="ABC3_permease_C"/>
</dbReference>
<keyword evidence="4 7" id="KW-1133">Transmembrane helix</keyword>
<keyword evidence="2" id="KW-1003">Cell membrane</keyword>
<dbReference type="Proteomes" id="UP001161325">
    <property type="component" value="Unassembled WGS sequence"/>
</dbReference>
<feature type="domain" description="MacB-like periplasmic core" evidence="9">
    <location>
        <begin position="432"/>
        <end position="654"/>
    </location>
</feature>
<keyword evidence="3 7" id="KW-0812">Transmembrane</keyword>
<dbReference type="RefSeq" id="WP_284350245.1">
    <property type="nucleotide sequence ID" value="NZ_BRXS01000003.1"/>
</dbReference>
<feature type="domain" description="MacB-like periplasmic core" evidence="9">
    <location>
        <begin position="26"/>
        <end position="245"/>
    </location>
</feature>
<accession>A0AA37Q9X9</accession>
<dbReference type="GO" id="GO:0005886">
    <property type="term" value="C:plasma membrane"/>
    <property type="evidence" value="ECO:0007669"/>
    <property type="project" value="UniProtKB-SubCell"/>
</dbReference>
<evidence type="ECO:0000256" key="6">
    <source>
        <dbReference type="ARBA" id="ARBA00038076"/>
    </source>
</evidence>
<evidence type="ECO:0000313" key="10">
    <source>
        <dbReference type="EMBL" id="GLC25786.1"/>
    </source>
</evidence>
<feature type="domain" description="ABC3 transporter permease C-terminal" evidence="8">
    <location>
        <begin position="692"/>
        <end position="804"/>
    </location>
</feature>
<evidence type="ECO:0000256" key="4">
    <source>
        <dbReference type="ARBA" id="ARBA00022989"/>
    </source>
</evidence>
<evidence type="ECO:0000256" key="3">
    <source>
        <dbReference type="ARBA" id="ARBA00022692"/>
    </source>
</evidence>
<evidence type="ECO:0000259" key="9">
    <source>
        <dbReference type="Pfam" id="PF12704"/>
    </source>
</evidence>
<protein>
    <recommendedName>
        <fullName evidence="12">Macrolide export ATP-binding/permease protein MacB</fullName>
    </recommendedName>
</protein>
<name>A0AA37Q9X9_9BACT</name>
<reference evidence="10" key="1">
    <citation type="submission" date="2022-08" db="EMBL/GenBank/DDBJ databases">
        <title>Draft genome sequencing of Roseisolibacter agri AW1220.</title>
        <authorList>
            <person name="Tobiishi Y."/>
            <person name="Tonouchi A."/>
        </authorList>
    </citation>
    <scope>NUCLEOTIDE SEQUENCE</scope>
    <source>
        <strain evidence="10">AW1220</strain>
    </source>
</reference>
<feature type="transmembrane region" description="Helical" evidence="7">
    <location>
        <begin position="333"/>
        <end position="355"/>
    </location>
</feature>
<dbReference type="InterPro" id="IPR050250">
    <property type="entry name" value="Macrolide_Exporter_MacB"/>
</dbReference>
<sequence>MPHAPSTVRVAVHALRALRRTRGFTTAAVLTLALGIGLAAAVSAVADALLLRALPVREQDRVAVLWAERRDGAFAHFPFTLEDARLFVRDARSMRGVAFAAYEGARPAAILDDGGVTRLRRAHVSGDFFTVLGARPLIGRALGPSDDVVGAAPVVVLSHAAWQRHFGGDPRAVGRTLRLHADGVAHTVVGVMPPGLDYPRGTEFWAPLVPGKAVPGTDSVFAHVDVVARLAPGATIDAARGEVTAWYAQHEGPAWLSELRGVATPLPRLVLGDARPAMLAFAAAALLLLLVTCINVANLLLVRGLSRARELAVRAALGARRGRIVGELLVEHALLAAAGGALGAAVAFVATRAFVALAPAGLPRLEEVRPGAGALLGAAAVTGVTMLLAGVAPAVLASRVDVQGALRSGARHGAGRGARRLRETLVAGQVALALLVLAAAALIGRSLLNLERAELAFDGERLLVAELALRQDAYDTPAKQRAMLTQLLPAVRALPGVRAASPVVAVPYAGSGGWDGRLEIEGQSERDAAASPLLNMEVVAPEYFATLGLPVTRGRAFTDADGEGAPPVVMLSERAAMVYWGDADPIGKRLQMGPPQARRTFTVVGIVPETRYRDLREARPSVYFPLAQSFFPFAPSTLVVRAAGAPAQVAPALRRALAETAPGVALASATPFETLREAPLAQPRLNALLLAAFAGAAVLLAAVGLFATMATTVRQRTRELGVRMALGATARDVAWLVVRRGLVVASIGTVGGLAGALAANRALAALLFDVAPTDPATLAAVAIGLLVVAALASLLPARSGARVEPVTALRTE</sequence>
<evidence type="ECO:0000256" key="5">
    <source>
        <dbReference type="ARBA" id="ARBA00023136"/>
    </source>
</evidence>
<dbReference type="AlphaFoldDB" id="A0AA37Q9X9"/>
<comment type="subcellular location">
    <subcellularLocation>
        <location evidence="1">Cell membrane</location>
        <topology evidence="1">Multi-pass membrane protein</topology>
    </subcellularLocation>
</comment>
<feature type="transmembrane region" description="Helical" evidence="7">
    <location>
        <begin position="776"/>
        <end position="795"/>
    </location>
</feature>
<evidence type="ECO:0000313" key="11">
    <source>
        <dbReference type="Proteomes" id="UP001161325"/>
    </source>
</evidence>
<dbReference type="PANTHER" id="PTHR30572:SF4">
    <property type="entry name" value="ABC TRANSPORTER PERMEASE YTRF"/>
    <property type="match status" value="1"/>
</dbReference>
<dbReference type="PANTHER" id="PTHR30572">
    <property type="entry name" value="MEMBRANE COMPONENT OF TRANSPORTER-RELATED"/>
    <property type="match status" value="1"/>
</dbReference>
<evidence type="ECO:0000256" key="2">
    <source>
        <dbReference type="ARBA" id="ARBA00022475"/>
    </source>
</evidence>
<feature type="transmembrane region" description="Helical" evidence="7">
    <location>
        <begin position="375"/>
        <end position="397"/>
    </location>
</feature>
<evidence type="ECO:0008006" key="12">
    <source>
        <dbReference type="Google" id="ProtNLM"/>
    </source>
</evidence>
<dbReference type="Pfam" id="PF02687">
    <property type="entry name" value="FtsX"/>
    <property type="match status" value="2"/>
</dbReference>
<dbReference type="InterPro" id="IPR025857">
    <property type="entry name" value="MacB_PCD"/>
</dbReference>
<feature type="domain" description="ABC3 transporter permease C-terminal" evidence="8">
    <location>
        <begin position="284"/>
        <end position="394"/>
    </location>
</feature>
<evidence type="ECO:0000256" key="1">
    <source>
        <dbReference type="ARBA" id="ARBA00004651"/>
    </source>
</evidence>
<dbReference type="GO" id="GO:0022857">
    <property type="term" value="F:transmembrane transporter activity"/>
    <property type="evidence" value="ECO:0007669"/>
    <property type="project" value="TreeGrafter"/>
</dbReference>
<comment type="similarity">
    <text evidence="6">Belongs to the ABC-4 integral membrane protein family.</text>
</comment>
<keyword evidence="11" id="KW-1185">Reference proteome</keyword>